<accession>A0ABX0FJ98</accession>
<organism evidence="1 2">
    <name type="scientific">Duganella aceris</name>
    <dbReference type="NCBI Taxonomy" id="2703883"/>
    <lineage>
        <taxon>Bacteria</taxon>
        <taxon>Pseudomonadati</taxon>
        <taxon>Pseudomonadota</taxon>
        <taxon>Betaproteobacteria</taxon>
        <taxon>Burkholderiales</taxon>
        <taxon>Oxalobacteraceae</taxon>
        <taxon>Telluria group</taxon>
        <taxon>Duganella</taxon>
    </lineage>
</organism>
<reference evidence="2" key="2">
    <citation type="submission" date="2023-07" db="EMBL/GenBank/DDBJ databases">
        <title>Duganella aceri sp. nov., isolated from tree sap.</title>
        <authorList>
            <person name="Kim I.S."/>
        </authorList>
    </citation>
    <scope>NUCLEOTIDE SEQUENCE [LARGE SCALE GENOMIC DNA]</scope>
    <source>
        <strain evidence="2">SAP-35</strain>
    </source>
</reference>
<comment type="caution">
    <text evidence="1">The sequence shown here is derived from an EMBL/GenBank/DDBJ whole genome shotgun (WGS) entry which is preliminary data.</text>
</comment>
<keyword evidence="2" id="KW-1185">Reference proteome</keyword>
<name>A0ABX0FJ98_9BURK</name>
<dbReference type="EMBL" id="JAADJT010000004">
    <property type="protein sequence ID" value="NGZ84639.1"/>
    <property type="molecule type" value="Genomic_DNA"/>
</dbReference>
<gene>
    <name evidence="1" type="ORF">GW587_10245</name>
</gene>
<reference evidence="1 2" key="1">
    <citation type="submission" date="2020-01" db="EMBL/GenBank/DDBJ databases">
        <authorList>
            <person name="Lee S.D."/>
        </authorList>
    </citation>
    <scope>NUCLEOTIDE SEQUENCE [LARGE SCALE GENOMIC DNA]</scope>
    <source>
        <strain evidence="1 2">SAP-35</strain>
    </source>
</reference>
<dbReference type="Proteomes" id="UP000666369">
    <property type="component" value="Unassembled WGS sequence"/>
</dbReference>
<evidence type="ECO:0000313" key="1">
    <source>
        <dbReference type="EMBL" id="NGZ84639.1"/>
    </source>
</evidence>
<evidence type="ECO:0000313" key="2">
    <source>
        <dbReference type="Proteomes" id="UP000666369"/>
    </source>
</evidence>
<protein>
    <submittedName>
        <fullName evidence="1">Uncharacterized protein</fullName>
    </submittedName>
</protein>
<sequence>MEAGIGAVHRYSPAEESRLMRSRLFLCGLVSLVLASAAHSAPVVSYFPKQDLGRLLTEQFDLASIRSSFGPRRTSAQRTFSDFGMTPSKATDDDLVFDTPGDWFYEMIIVNRRDANGDGIEDLEVCFIDKALNGGSYNTAQSLLITRYSKNSYATALSFSVDACEKAAVK</sequence>
<proteinExistence type="predicted"/>